<dbReference type="RefSeq" id="XP_019631139.1">
    <property type="nucleotide sequence ID" value="XM_019775580.1"/>
</dbReference>
<dbReference type="GO" id="GO:0048038">
    <property type="term" value="F:quinone binding"/>
    <property type="evidence" value="ECO:0007669"/>
    <property type="project" value="InterPro"/>
</dbReference>
<keyword evidence="9" id="KW-0812">Transmembrane</keyword>
<evidence type="ECO:0000259" key="10">
    <source>
        <dbReference type="Pfam" id="PF01179"/>
    </source>
</evidence>
<feature type="domain" description="Copper amine oxidase catalytic" evidence="10">
    <location>
        <begin position="349"/>
        <end position="757"/>
    </location>
</feature>
<dbReference type="PROSITE" id="PS01164">
    <property type="entry name" value="COPPER_AMINE_OXID_1"/>
    <property type="match status" value="1"/>
</dbReference>
<keyword evidence="9" id="KW-0472">Membrane</keyword>
<feature type="transmembrane region" description="Helical" evidence="9">
    <location>
        <begin position="36"/>
        <end position="56"/>
    </location>
</feature>
<evidence type="ECO:0000256" key="1">
    <source>
        <dbReference type="ARBA" id="ARBA00007983"/>
    </source>
</evidence>
<feature type="domain" description="DUF1965" evidence="12">
    <location>
        <begin position="267"/>
        <end position="318"/>
    </location>
</feature>
<evidence type="ECO:0000313" key="13">
    <source>
        <dbReference type="Proteomes" id="UP000515135"/>
    </source>
</evidence>
<dbReference type="InterPro" id="IPR049947">
    <property type="entry name" value="Cu_Am_Ox_Cu-bd"/>
</dbReference>
<keyword evidence="5 8" id="KW-0186">Copper</keyword>
<gene>
    <name evidence="14" type="primary">LOC109475039</name>
</gene>
<name>A0A6P4ZB69_BRABE</name>
<evidence type="ECO:0000256" key="3">
    <source>
        <dbReference type="ARBA" id="ARBA00022772"/>
    </source>
</evidence>
<evidence type="ECO:0000256" key="4">
    <source>
        <dbReference type="ARBA" id="ARBA00023002"/>
    </source>
</evidence>
<keyword evidence="3 6" id="KW-0801">TPQ</keyword>
<dbReference type="Pfam" id="PF02727">
    <property type="entry name" value="Cu_amine_oxidN2"/>
    <property type="match status" value="1"/>
</dbReference>
<dbReference type="GO" id="GO:0008131">
    <property type="term" value="F:primary methylamine oxidase activity"/>
    <property type="evidence" value="ECO:0007669"/>
    <property type="project" value="InterPro"/>
</dbReference>
<dbReference type="GO" id="GO:0005507">
    <property type="term" value="F:copper ion binding"/>
    <property type="evidence" value="ECO:0007669"/>
    <property type="project" value="InterPro"/>
</dbReference>
<evidence type="ECO:0000256" key="5">
    <source>
        <dbReference type="ARBA" id="ARBA00023008"/>
    </source>
</evidence>
<keyword evidence="2 8" id="KW-0479">Metal-binding</keyword>
<dbReference type="InterPro" id="IPR015800">
    <property type="entry name" value="Cu_amine_oxidase_N2"/>
</dbReference>
<comment type="PTM">
    <text evidence="7 8">Topaquinone (TPQ) is generated by copper-dependent autoxidation of a specific tyrosyl residue.</text>
</comment>
<protein>
    <recommendedName>
        <fullName evidence="8">Amine oxidase</fullName>
        <ecNumber evidence="8">1.4.3.-</ecNumber>
    </recommendedName>
</protein>
<keyword evidence="4 8" id="KW-0560">Oxidoreductase</keyword>
<dbReference type="Pfam" id="PF01179">
    <property type="entry name" value="Cu_amine_oxid"/>
    <property type="match status" value="1"/>
</dbReference>
<evidence type="ECO:0000256" key="7">
    <source>
        <dbReference type="PIRSR" id="PIRSR600269-51"/>
    </source>
</evidence>
<evidence type="ECO:0000313" key="14">
    <source>
        <dbReference type="RefSeq" id="XP_019631139.1"/>
    </source>
</evidence>
<dbReference type="Gene3D" id="3.10.450.40">
    <property type="match status" value="2"/>
</dbReference>
<dbReference type="FunFam" id="3.10.450.40:FF:000022">
    <property type="entry name" value="Amine oxidase"/>
    <property type="match status" value="1"/>
</dbReference>
<dbReference type="FunFam" id="3.10.450.40:FF:000018">
    <property type="entry name" value="Amine oxidase"/>
    <property type="match status" value="1"/>
</dbReference>
<accession>A0A6P4ZB69</accession>
<dbReference type="EC" id="1.4.3.-" evidence="8"/>
<evidence type="ECO:0000256" key="6">
    <source>
        <dbReference type="PIRSR" id="PIRSR600269-50"/>
    </source>
</evidence>
<reference evidence="14" key="1">
    <citation type="submission" date="2025-08" db="UniProtKB">
        <authorList>
            <consortium name="RefSeq"/>
        </authorList>
    </citation>
    <scope>IDENTIFICATION</scope>
    <source>
        <tissue evidence="14">Gonad</tissue>
    </source>
</reference>
<sequence length="805" mass="91658">MSADICCDIPNASETQSSQKTAMGSKFEKSPFRWKVATLVLFLVCVALAVTLIVVLCSGVSTGQHDGHGQPCAAGYIVEPVDPTRPGPFSDLSLEEIDSVRNYMLAQDSLQLTPWEHAEISDNYIYAIETHLPAKDDVLRFLDGGGPAPERLAKVTVYAGQRTPPVVEEYIVGPVTNPSRHTVYTLRGRKFPIPFHSRVPDSKENNLVEGRLREVSETAYRVLKESFDTWYHNCTDRCLTFIDTAPRGFRSGQRKTWWYAMRNLQGMTLNPVGFMVEVNTEGANTSQWRTERVFYNGQLFDSVHELVSDYNQGTVEKVTLPMPKDDNTLFSSFRRRGPPQPPTPLRAPEQFEPDGRRYKVRGRHVEYMGWSFDWRLSTTHGPQLLDIKMNGERVVYELSLQEIGAFYSGHDPLMLSTFFLDTGWNMGSSHFELVPGVDCPNTASYLDVLHQKDSARPRQYKNAVCVFELNTGIPLRRHYESDFQGGYLFYGGMVDNVLVVRTISTVFNYDYVLDFIFHQNGVLEVRTSLTGYVMSTFYTQAEAPYGYKMWQSAIGNAHHHVINLKVDMDVGGIENRYETVDFVQTNITNPLYPELYHIHTKAQRNPKTTEREAILHYNFDRPKYYNFYNQEKSNSYGIKKGYRIQINAPTKELVPRGWGPMRGAAWADYQMAVTRRKESEPASSSLYNQNDPYDPVVDFDRFLDDDENIVDQDLVAWVTMGTHHVPHAEDAPVTATAGNQLSLFLRPFHFFDEDPSMASSNGVLITYDKDSHEVDVDRFGTPYGSNCLPREAVFAYNGTWPETED</sequence>
<evidence type="ECO:0000259" key="12">
    <source>
        <dbReference type="Pfam" id="PF09248"/>
    </source>
</evidence>
<dbReference type="InterPro" id="IPR036460">
    <property type="entry name" value="Cu_amine_oxidase_C_sf"/>
</dbReference>
<evidence type="ECO:0000259" key="11">
    <source>
        <dbReference type="Pfam" id="PF02727"/>
    </source>
</evidence>
<dbReference type="GO" id="GO:0009308">
    <property type="term" value="P:amine metabolic process"/>
    <property type="evidence" value="ECO:0007669"/>
    <property type="project" value="UniProtKB-UniRule"/>
</dbReference>
<dbReference type="SUPFAM" id="SSF49998">
    <property type="entry name" value="Amine oxidase catalytic domain"/>
    <property type="match status" value="1"/>
</dbReference>
<dbReference type="InterPro" id="IPR015328">
    <property type="entry name" value="DUF1965"/>
</dbReference>
<dbReference type="PRINTS" id="PR00766">
    <property type="entry name" value="CUDAOXIDASE"/>
</dbReference>
<evidence type="ECO:0000256" key="2">
    <source>
        <dbReference type="ARBA" id="ARBA00022723"/>
    </source>
</evidence>
<dbReference type="AlphaFoldDB" id="A0A6P4ZB69"/>
<dbReference type="InterPro" id="IPR049948">
    <property type="entry name" value="Cu_Am_ox_TPQ-bd"/>
</dbReference>
<keyword evidence="9" id="KW-1133">Transmembrane helix</keyword>
<proteinExistence type="inferred from homology"/>
<feature type="active site" description="Proton acceptor" evidence="6">
    <location>
        <position position="421"/>
    </location>
</feature>
<evidence type="ECO:0000256" key="8">
    <source>
        <dbReference type="RuleBase" id="RU000672"/>
    </source>
</evidence>
<dbReference type="Gene3D" id="2.70.98.20">
    <property type="entry name" value="Copper amine oxidase, catalytic domain"/>
    <property type="match status" value="1"/>
</dbReference>
<dbReference type="InterPro" id="IPR000269">
    <property type="entry name" value="Cu_amine_oxidase"/>
</dbReference>
<dbReference type="PROSITE" id="PS01165">
    <property type="entry name" value="COPPER_AMINE_OXID_2"/>
    <property type="match status" value="1"/>
</dbReference>
<feature type="active site" description="Schiff-base intermediate with substrate; via topaquinone" evidence="6">
    <location>
        <position position="509"/>
    </location>
</feature>
<dbReference type="GO" id="GO:0005886">
    <property type="term" value="C:plasma membrane"/>
    <property type="evidence" value="ECO:0007669"/>
    <property type="project" value="TreeGrafter"/>
</dbReference>
<feature type="modified residue" description="2',4',5'-topaquinone" evidence="7">
    <location>
        <position position="509"/>
    </location>
</feature>
<dbReference type="Proteomes" id="UP000515135">
    <property type="component" value="Unplaced"/>
</dbReference>
<dbReference type="KEGG" id="bbel:109475039"/>
<dbReference type="OrthoDB" id="5379943at2759"/>
<dbReference type="FunFam" id="2.70.98.20:FF:000002">
    <property type="entry name" value="Amine oxidase"/>
    <property type="match status" value="1"/>
</dbReference>
<dbReference type="InterPro" id="IPR015798">
    <property type="entry name" value="Cu_amine_oxidase_C"/>
</dbReference>
<comment type="cofactor">
    <cofactor evidence="8">
        <name>Cu cation</name>
        <dbReference type="ChEBI" id="CHEBI:23378"/>
    </cofactor>
    <text evidence="8">Contains 1 topaquinone per subunit.</text>
</comment>
<dbReference type="GeneID" id="109475039"/>
<dbReference type="SUPFAM" id="SSF54416">
    <property type="entry name" value="Amine oxidase N-terminal region"/>
    <property type="match status" value="2"/>
</dbReference>
<dbReference type="PANTHER" id="PTHR10638:SF20">
    <property type="entry name" value="AMINE OXIDASE"/>
    <property type="match status" value="1"/>
</dbReference>
<dbReference type="PANTHER" id="PTHR10638">
    <property type="entry name" value="COPPER AMINE OXIDASE"/>
    <property type="match status" value="1"/>
</dbReference>
<dbReference type="InterPro" id="IPR016182">
    <property type="entry name" value="Cu_amine_oxidase_N-reg"/>
</dbReference>
<feature type="domain" description="Copper amine oxidase N2-terminal" evidence="11">
    <location>
        <begin position="95"/>
        <end position="178"/>
    </location>
</feature>
<keyword evidence="13" id="KW-1185">Reference proteome</keyword>
<comment type="similarity">
    <text evidence="1 8">Belongs to the copper/topaquinone oxidase family.</text>
</comment>
<organism evidence="13 14">
    <name type="scientific">Branchiostoma belcheri</name>
    <name type="common">Amphioxus</name>
    <dbReference type="NCBI Taxonomy" id="7741"/>
    <lineage>
        <taxon>Eukaryota</taxon>
        <taxon>Metazoa</taxon>
        <taxon>Chordata</taxon>
        <taxon>Cephalochordata</taxon>
        <taxon>Leptocardii</taxon>
        <taxon>Amphioxiformes</taxon>
        <taxon>Branchiostomatidae</taxon>
        <taxon>Branchiostoma</taxon>
    </lineage>
</organism>
<dbReference type="Pfam" id="PF09248">
    <property type="entry name" value="DUF1965"/>
    <property type="match status" value="1"/>
</dbReference>
<evidence type="ECO:0000256" key="9">
    <source>
        <dbReference type="SAM" id="Phobius"/>
    </source>
</evidence>